<comment type="cofactor">
    <cofactor evidence="1">
        <name>Zn(2+)</name>
        <dbReference type="ChEBI" id="CHEBI:29105"/>
    </cofactor>
</comment>
<keyword evidence="6" id="KW-0645">Protease</keyword>
<evidence type="ECO:0000256" key="7">
    <source>
        <dbReference type="ARBA" id="ARBA00022723"/>
    </source>
</evidence>
<feature type="domain" description="Peptidase M16 N-terminal" evidence="14">
    <location>
        <begin position="21"/>
        <end position="158"/>
    </location>
</feature>
<sequence length="919" mass="104150">MLTHNLDHRRYQFSQLENGLRVLVIEDPSCDVSSVAATVANGHFSDPVDCLGLSHLLEHMLFQGNKKHPQVDEFSAFLSLHGGYVNAATGSEYSHYYFSVNDEYLSTGLDHFAYLLTQPLFKLDSIKKEIKAIDAEFSLKIHDDLRRLYEVHKETANPEHPFSKFSVGNANTLNQLSHQEVQRLLQILHQQKYVTHNMTLCVISPLSTESSVKLVHQHFAHLSATKAPNSQTLPPLYLPKQLGVRIDIAPLKAAKRLIVTFALPSVQKYYRTKPLSIISELLADEGPNGLLGYFKTRGLATNISVGGGIEGSTFRDFNVNLQLTELGIGQIDSMLQTLFQYIQLIKQHAKMRFFNEKEALLLQVWQFADAIKATDEAIGLASAIFYYPPEHLVASEYILDKPDPAIVDHILSFFVPSNMRVKVVSPGAKTTRVSRWYKTAYSFSPINPALLKKLQRIESNEILSLPDDNPFISESHTLVEQKDAFSIPQKVAAADGFNLWFGQDHQFGLPRGDCYVSFDCRAAIDGTEIATIKRLWIAILNSHFQQKYYQANVAGLNYHLYSHQCGFSLHTSGFSAKQLSFNQALLEQIHSFDDFSKHFEQVKHQQSQSLHNNLLNKPINRLFTRLSALMQQNTHTPLSMVSFMEKATVEQVHETKNSLLGERYMESLVYGNWCEGEVEQFSKNLQQQHAFYTGHKKLSRSVFNLCKQDLLLHALPCEHPDAAVVIYYQSPKAQRRDTLLTILLEQLVSPVFFNFARQEAQLGYLVGSGYVPYNQHPGMAFYVQSPQYSAQYLITIIRDFLQKLTVNLLPYQKKWPDIKRGVMKQLCGKDANLGMKSQRLWSALSNQDYLFTQSQDIMNELSNLEFSDLMSFVNGLALGQNIGELILYSDPNQHITPSDLGAVSLDDISAFKKHTPLVE</sequence>
<evidence type="ECO:0000259" key="16">
    <source>
        <dbReference type="Pfam" id="PF16187"/>
    </source>
</evidence>
<evidence type="ECO:0000256" key="3">
    <source>
        <dbReference type="ARBA" id="ARBA00007261"/>
    </source>
</evidence>
<dbReference type="STRING" id="1129793.GPLA_0486"/>
<evidence type="ECO:0000256" key="4">
    <source>
        <dbReference type="ARBA" id="ARBA00012449"/>
    </source>
</evidence>
<dbReference type="InterPro" id="IPR011765">
    <property type="entry name" value="Pept_M16_N"/>
</dbReference>
<dbReference type="Proteomes" id="UP000006322">
    <property type="component" value="Unassembled WGS sequence"/>
</dbReference>
<evidence type="ECO:0000256" key="5">
    <source>
        <dbReference type="ARBA" id="ARBA00017565"/>
    </source>
</evidence>
<evidence type="ECO:0000256" key="6">
    <source>
        <dbReference type="ARBA" id="ARBA00022670"/>
    </source>
</evidence>
<dbReference type="PANTHER" id="PTHR43690">
    <property type="entry name" value="NARDILYSIN"/>
    <property type="match status" value="1"/>
</dbReference>
<evidence type="ECO:0000259" key="17">
    <source>
        <dbReference type="Pfam" id="PF22456"/>
    </source>
</evidence>
<evidence type="ECO:0000256" key="12">
    <source>
        <dbReference type="ARBA" id="ARBA00031184"/>
    </source>
</evidence>
<evidence type="ECO:0000256" key="9">
    <source>
        <dbReference type="ARBA" id="ARBA00022833"/>
    </source>
</evidence>
<organism evidence="18 19">
    <name type="scientific">Paraglaciecola polaris LMG 21857</name>
    <dbReference type="NCBI Taxonomy" id="1129793"/>
    <lineage>
        <taxon>Bacteria</taxon>
        <taxon>Pseudomonadati</taxon>
        <taxon>Pseudomonadota</taxon>
        <taxon>Gammaproteobacteria</taxon>
        <taxon>Alteromonadales</taxon>
        <taxon>Alteromonadaceae</taxon>
        <taxon>Paraglaciecola</taxon>
    </lineage>
</organism>
<dbReference type="InterPro" id="IPR011249">
    <property type="entry name" value="Metalloenz_LuxS/M16"/>
</dbReference>
<dbReference type="Pfam" id="PF22456">
    <property type="entry name" value="PqqF-like_C_4"/>
    <property type="match status" value="1"/>
</dbReference>
<gene>
    <name evidence="18" type="ORF">GPLA_0486</name>
</gene>
<evidence type="ECO:0000259" key="14">
    <source>
        <dbReference type="Pfam" id="PF00675"/>
    </source>
</evidence>
<dbReference type="GO" id="GO:0006508">
    <property type="term" value="P:proteolysis"/>
    <property type="evidence" value="ECO:0007669"/>
    <property type="project" value="UniProtKB-KW"/>
</dbReference>
<comment type="similarity">
    <text evidence="3">Belongs to the peptidase M16 family.</text>
</comment>
<feature type="domain" description="Coenzyme PQQ synthesis protein F-like C-terminal lobe" evidence="17">
    <location>
        <begin position="743"/>
        <end position="841"/>
    </location>
</feature>
<comment type="caution">
    <text evidence="18">The sequence shown here is derived from an EMBL/GenBank/DDBJ whole genome shotgun (WGS) entry which is preliminary data.</text>
</comment>
<dbReference type="SUPFAM" id="SSF63411">
    <property type="entry name" value="LuxS/MPP-like metallohydrolase"/>
    <property type="match status" value="4"/>
</dbReference>
<evidence type="ECO:0000256" key="10">
    <source>
        <dbReference type="ARBA" id="ARBA00023049"/>
    </source>
</evidence>
<proteinExistence type="inferred from homology"/>
<protein>
    <recommendedName>
        <fullName evidence="5">Protease 3</fullName>
        <ecNumber evidence="4">3.4.24.55</ecNumber>
    </recommendedName>
    <alternativeName>
        <fullName evidence="13">Pitrilysin</fullName>
    </alternativeName>
    <alternativeName>
        <fullName evidence="12">Protease III</fullName>
    </alternativeName>
    <alternativeName>
        <fullName evidence="11">Protease pi</fullName>
    </alternativeName>
</protein>
<keyword evidence="10" id="KW-0482">Metalloprotease</keyword>
<dbReference type="Pfam" id="PF05193">
    <property type="entry name" value="Peptidase_M16_C"/>
    <property type="match status" value="1"/>
</dbReference>
<evidence type="ECO:0000313" key="18">
    <source>
        <dbReference type="EMBL" id="GAC31403.1"/>
    </source>
</evidence>
<dbReference type="InterPro" id="IPR054734">
    <property type="entry name" value="PqqF-like_C_4"/>
</dbReference>
<dbReference type="PANTHER" id="PTHR43690:SF18">
    <property type="entry name" value="INSULIN-DEGRADING ENZYME-RELATED"/>
    <property type="match status" value="1"/>
</dbReference>
<keyword evidence="7" id="KW-0479">Metal-binding</keyword>
<evidence type="ECO:0000313" key="19">
    <source>
        <dbReference type="Proteomes" id="UP000006322"/>
    </source>
</evidence>
<evidence type="ECO:0000256" key="11">
    <source>
        <dbReference type="ARBA" id="ARBA00029597"/>
    </source>
</evidence>
<dbReference type="InterPro" id="IPR032632">
    <property type="entry name" value="Peptidase_M16_M"/>
</dbReference>
<dbReference type="GO" id="GO:0046872">
    <property type="term" value="F:metal ion binding"/>
    <property type="evidence" value="ECO:0007669"/>
    <property type="project" value="UniProtKB-KW"/>
</dbReference>
<dbReference type="GO" id="GO:0004222">
    <property type="term" value="F:metalloendopeptidase activity"/>
    <property type="evidence" value="ECO:0007669"/>
    <property type="project" value="UniProtKB-EC"/>
</dbReference>
<dbReference type="AlphaFoldDB" id="K6ZRC6"/>
<accession>K6ZRC6</accession>
<reference evidence="19" key="1">
    <citation type="journal article" date="2014" name="Environ. Microbiol.">
        <title>Comparative genomics of the marine bacterial genus Glaciecola reveals the high degree of genomic diversity and genomic characteristic for cold adaptation.</title>
        <authorList>
            <person name="Qin Q.L."/>
            <person name="Xie B.B."/>
            <person name="Yu Y."/>
            <person name="Shu Y.L."/>
            <person name="Rong J.C."/>
            <person name="Zhang Y.J."/>
            <person name="Zhao D.L."/>
            <person name="Chen X.L."/>
            <person name="Zhang X.Y."/>
            <person name="Chen B."/>
            <person name="Zhou B.C."/>
            <person name="Zhang Y.Z."/>
        </authorList>
    </citation>
    <scope>NUCLEOTIDE SEQUENCE [LARGE SCALE GENOMIC DNA]</scope>
    <source>
        <strain evidence="19">LMG 21857</strain>
    </source>
</reference>
<evidence type="ECO:0000256" key="8">
    <source>
        <dbReference type="ARBA" id="ARBA00022801"/>
    </source>
</evidence>
<dbReference type="EMBL" id="BAER01000017">
    <property type="protein sequence ID" value="GAC31403.1"/>
    <property type="molecule type" value="Genomic_DNA"/>
</dbReference>
<keyword evidence="19" id="KW-1185">Reference proteome</keyword>
<keyword evidence="8" id="KW-0378">Hydrolase</keyword>
<dbReference type="FunFam" id="3.30.830.10:FF:000012">
    <property type="entry name" value="Protease 3"/>
    <property type="match status" value="1"/>
</dbReference>
<evidence type="ECO:0000256" key="2">
    <source>
        <dbReference type="ARBA" id="ARBA00002184"/>
    </source>
</evidence>
<name>K6ZRC6_9ALTE</name>
<evidence type="ECO:0000256" key="1">
    <source>
        <dbReference type="ARBA" id="ARBA00001947"/>
    </source>
</evidence>
<dbReference type="Pfam" id="PF16187">
    <property type="entry name" value="Peptidase_M16_M"/>
    <property type="match status" value="1"/>
</dbReference>
<dbReference type="InterPro" id="IPR050626">
    <property type="entry name" value="Peptidase_M16"/>
</dbReference>
<comment type="function">
    <text evidence="2">Endopeptidase that degrades small peptides of less than 7 kDa, such as glucagon and insulin.</text>
</comment>
<dbReference type="RefSeq" id="WP_007103209.1">
    <property type="nucleotide sequence ID" value="NZ_BAER01000017.1"/>
</dbReference>
<feature type="domain" description="Peptidase M16 middle/third" evidence="16">
    <location>
        <begin position="365"/>
        <end position="638"/>
    </location>
</feature>
<dbReference type="EC" id="3.4.24.55" evidence="4"/>
<dbReference type="Gene3D" id="3.30.830.10">
    <property type="entry name" value="Metalloenzyme, LuxS/M16 peptidase-like"/>
    <property type="match status" value="4"/>
</dbReference>
<keyword evidence="9" id="KW-0862">Zinc</keyword>
<dbReference type="Pfam" id="PF00675">
    <property type="entry name" value="Peptidase_M16"/>
    <property type="match status" value="1"/>
</dbReference>
<evidence type="ECO:0000259" key="15">
    <source>
        <dbReference type="Pfam" id="PF05193"/>
    </source>
</evidence>
<evidence type="ECO:0000256" key="13">
    <source>
        <dbReference type="ARBA" id="ARBA00033450"/>
    </source>
</evidence>
<dbReference type="InterPro" id="IPR007863">
    <property type="entry name" value="Peptidase_M16_C"/>
</dbReference>
<feature type="domain" description="Peptidase M16 C-terminal" evidence="15">
    <location>
        <begin position="189"/>
        <end position="348"/>
    </location>
</feature>